<dbReference type="PANTHER" id="PTHR12396">
    <property type="entry name" value="METHYL-CPG BINDING PROTEIN, MBD"/>
    <property type="match status" value="1"/>
</dbReference>
<dbReference type="InterPro" id="IPR001739">
    <property type="entry name" value="Methyl_CpG_DNA-bd"/>
</dbReference>
<comment type="subcellular location">
    <subcellularLocation>
        <location evidence="1">Nucleus</location>
    </subcellularLocation>
</comment>
<evidence type="ECO:0000259" key="11">
    <source>
        <dbReference type="PROSITE" id="PS51050"/>
    </source>
</evidence>
<keyword evidence="5" id="KW-0805">Transcription regulation</keyword>
<evidence type="ECO:0000256" key="8">
    <source>
        <dbReference type="ARBA" id="ARBA00023242"/>
    </source>
</evidence>
<feature type="compositionally biased region" description="Polar residues" evidence="9">
    <location>
        <begin position="333"/>
        <end position="342"/>
    </location>
</feature>
<keyword evidence="2" id="KW-0479">Metal-binding</keyword>
<proteinExistence type="predicted"/>
<gene>
    <name evidence="12" type="ORF">EJB05_26976</name>
</gene>
<keyword evidence="4" id="KW-0862">Zinc</keyword>
<dbReference type="PANTHER" id="PTHR12396:SF45">
    <property type="entry name" value="OS06G0702100 PROTEIN"/>
    <property type="match status" value="1"/>
</dbReference>
<feature type="region of interest" description="Disordered" evidence="9">
    <location>
        <begin position="273"/>
        <end position="342"/>
    </location>
</feature>
<evidence type="ECO:0000256" key="9">
    <source>
        <dbReference type="SAM" id="MobiDB-lite"/>
    </source>
</evidence>
<dbReference type="GO" id="GO:0005634">
    <property type="term" value="C:nucleus"/>
    <property type="evidence" value="ECO:0007669"/>
    <property type="project" value="UniProtKB-SubCell"/>
</dbReference>
<evidence type="ECO:0000256" key="4">
    <source>
        <dbReference type="ARBA" id="ARBA00022833"/>
    </source>
</evidence>
<dbReference type="InterPro" id="IPR016177">
    <property type="entry name" value="DNA-bd_dom_sf"/>
</dbReference>
<reference evidence="12 13" key="1">
    <citation type="journal article" date="2019" name="Sci. Rep.">
        <title>A high-quality genome of Eragrostis curvula grass provides insights into Poaceae evolution and supports new strategies to enhance forage quality.</title>
        <authorList>
            <person name="Carballo J."/>
            <person name="Santos B.A.C.M."/>
            <person name="Zappacosta D."/>
            <person name="Garbus I."/>
            <person name="Selva J.P."/>
            <person name="Gallo C.A."/>
            <person name="Diaz A."/>
            <person name="Albertini E."/>
            <person name="Caccamo M."/>
            <person name="Echenique V."/>
        </authorList>
    </citation>
    <scope>NUCLEOTIDE SEQUENCE [LARGE SCALE GENOMIC DNA]</scope>
    <source>
        <strain evidence="13">cv. Victoria</strain>
        <tissue evidence="12">Leaf</tissue>
    </source>
</reference>
<evidence type="ECO:0000256" key="6">
    <source>
        <dbReference type="ARBA" id="ARBA00023125"/>
    </source>
</evidence>
<dbReference type="Pfam" id="PF07496">
    <property type="entry name" value="zf-CW"/>
    <property type="match status" value="1"/>
</dbReference>
<protein>
    <recommendedName>
        <fullName evidence="14">MBD domain-containing protein</fullName>
    </recommendedName>
</protein>
<dbReference type="Gene3D" id="3.30.890.10">
    <property type="entry name" value="Methyl-cpg-binding Protein 2, Chain A"/>
    <property type="match status" value="1"/>
</dbReference>
<feature type="domain" description="CW-type" evidence="11">
    <location>
        <begin position="94"/>
        <end position="155"/>
    </location>
</feature>
<accession>A0A5J9UM94</accession>
<evidence type="ECO:0000256" key="5">
    <source>
        <dbReference type="ARBA" id="ARBA00023015"/>
    </source>
</evidence>
<dbReference type="InterPro" id="IPR011124">
    <property type="entry name" value="Znf_CW"/>
</dbReference>
<feature type="domain" description="MBD" evidence="10">
    <location>
        <begin position="161"/>
        <end position="234"/>
    </location>
</feature>
<dbReference type="PROSITE" id="PS51050">
    <property type="entry name" value="ZF_CW"/>
    <property type="match status" value="1"/>
</dbReference>
<keyword evidence="7" id="KW-0804">Transcription</keyword>
<dbReference type="AlphaFoldDB" id="A0A5J9UM94"/>
<dbReference type="Gramene" id="TVU24534">
    <property type="protein sequence ID" value="TVU24534"/>
    <property type="gene ID" value="EJB05_26976"/>
</dbReference>
<evidence type="ECO:0000313" key="13">
    <source>
        <dbReference type="Proteomes" id="UP000324897"/>
    </source>
</evidence>
<feature type="non-terminal residue" evidence="12">
    <location>
        <position position="1"/>
    </location>
</feature>
<dbReference type="SMART" id="SM00391">
    <property type="entry name" value="MBD"/>
    <property type="match status" value="1"/>
</dbReference>
<evidence type="ECO:0000256" key="3">
    <source>
        <dbReference type="ARBA" id="ARBA00022771"/>
    </source>
</evidence>
<name>A0A5J9UM94_9POAL</name>
<comment type="caution">
    <text evidence="12">The sequence shown here is derived from an EMBL/GenBank/DDBJ whole genome shotgun (WGS) entry which is preliminary data.</text>
</comment>
<dbReference type="GO" id="GO:0008270">
    <property type="term" value="F:zinc ion binding"/>
    <property type="evidence" value="ECO:0007669"/>
    <property type="project" value="UniProtKB-KW"/>
</dbReference>
<evidence type="ECO:0000256" key="7">
    <source>
        <dbReference type="ARBA" id="ARBA00023163"/>
    </source>
</evidence>
<keyword evidence="3" id="KW-0863">Zinc-finger</keyword>
<dbReference type="Pfam" id="PF01429">
    <property type="entry name" value="MBD"/>
    <property type="match status" value="1"/>
</dbReference>
<keyword evidence="8" id="KW-0539">Nucleus</keyword>
<evidence type="ECO:0000256" key="2">
    <source>
        <dbReference type="ARBA" id="ARBA00022723"/>
    </source>
</evidence>
<keyword evidence="6" id="KW-0238">DNA-binding</keyword>
<evidence type="ECO:0000313" key="12">
    <source>
        <dbReference type="EMBL" id="TVU24534.1"/>
    </source>
</evidence>
<dbReference type="Proteomes" id="UP000324897">
    <property type="component" value="Chromosome 2"/>
</dbReference>
<evidence type="ECO:0000259" key="10">
    <source>
        <dbReference type="PROSITE" id="PS50982"/>
    </source>
</evidence>
<evidence type="ECO:0008006" key="14">
    <source>
        <dbReference type="Google" id="ProtNLM"/>
    </source>
</evidence>
<dbReference type="EMBL" id="RWGY01000013">
    <property type="protein sequence ID" value="TVU24534.1"/>
    <property type="molecule type" value="Genomic_DNA"/>
</dbReference>
<dbReference type="CDD" id="cd01396">
    <property type="entry name" value="MeCP2_MBD"/>
    <property type="match status" value="1"/>
</dbReference>
<sequence>MDLVPPRLQWIRRQLLCGQVRGLCLMRTFQGQDPKRVPSCKSRPPRKRLCKLSENDEVYIIDDKGDSGKDCLVEDTGRPLFFKKPKFGYGTVLPSSISTYTYTVQCADCYKWRVVPRKEKYEELRESICEELFVCGRAHEWHRVLSCDDPEDMSPDGSRVWAIDKPNIVQPPPGWDREVRLRGASTKFADVYYTSPSGKTLRSSVEIGRYLADNPQYIAQGVNLSQFSFATPKPVDEVDVKRSISEEGQGLPELAKVDQLCLAAPPTHRELLGEPGCLSSDHADHHQPEVPGHSYLDQCGLSESSAPLPKKRNVKQVSSRMRPRTLPAATCSFEDQSGGNSE</sequence>
<dbReference type="Gene3D" id="3.30.40.100">
    <property type="match status" value="1"/>
</dbReference>
<dbReference type="SUPFAM" id="SSF54171">
    <property type="entry name" value="DNA-binding domain"/>
    <property type="match status" value="1"/>
</dbReference>
<organism evidence="12 13">
    <name type="scientific">Eragrostis curvula</name>
    <name type="common">weeping love grass</name>
    <dbReference type="NCBI Taxonomy" id="38414"/>
    <lineage>
        <taxon>Eukaryota</taxon>
        <taxon>Viridiplantae</taxon>
        <taxon>Streptophyta</taxon>
        <taxon>Embryophyta</taxon>
        <taxon>Tracheophyta</taxon>
        <taxon>Spermatophyta</taxon>
        <taxon>Magnoliopsida</taxon>
        <taxon>Liliopsida</taxon>
        <taxon>Poales</taxon>
        <taxon>Poaceae</taxon>
        <taxon>PACMAD clade</taxon>
        <taxon>Chloridoideae</taxon>
        <taxon>Eragrostideae</taxon>
        <taxon>Eragrostidinae</taxon>
        <taxon>Eragrostis</taxon>
    </lineage>
</organism>
<evidence type="ECO:0000256" key="1">
    <source>
        <dbReference type="ARBA" id="ARBA00004123"/>
    </source>
</evidence>
<dbReference type="OrthoDB" id="10072024at2759"/>
<dbReference type="GO" id="GO:0003677">
    <property type="term" value="F:DNA binding"/>
    <property type="evidence" value="ECO:0007669"/>
    <property type="project" value="UniProtKB-KW"/>
</dbReference>
<dbReference type="PROSITE" id="PS50982">
    <property type="entry name" value="MBD"/>
    <property type="match status" value="1"/>
</dbReference>
<keyword evidence="13" id="KW-1185">Reference proteome</keyword>